<dbReference type="Pfam" id="PF10099">
    <property type="entry name" value="RskA_C"/>
    <property type="match status" value="1"/>
</dbReference>
<keyword evidence="3" id="KW-1003">Cell membrane</keyword>
<keyword evidence="5" id="KW-1133">Transmembrane helix</keyword>
<dbReference type="InterPro" id="IPR041916">
    <property type="entry name" value="Anti_sigma_zinc_sf"/>
</dbReference>
<reference evidence="13 14" key="1">
    <citation type="journal article" date="2015" name="Genome Announc.">
        <title>Complete Genome Sequence of Steroid-Transforming Nocardioides simplex VKM Ac-2033D.</title>
        <authorList>
            <person name="Shtratnikova V.Y."/>
            <person name="Schelkunov M.I."/>
            <person name="Pekov Y.A."/>
            <person name="Fokina V.V."/>
            <person name="Logacheva M.D."/>
            <person name="Sokolov S.L."/>
            <person name="Bragin E.Y."/>
            <person name="Ashapkin V.V."/>
            <person name="Donova M.V."/>
        </authorList>
    </citation>
    <scope>NUCLEOTIDE SEQUENCE [LARGE SCALE GENOMIC DNA]</scope>
    <source>
        <strain evidence="13 14">VKM Ac-2033D</strain>
    </source>
</reference>
<gene>
    <name evidence="13" type="ORF">KR76_01090</name>
</gene>
<dbReference type="GO" id="GO:0005886">
    <property type="term" value="C:plasma membrane"/>
    <property type="evidence" value="ECO:0007669"/>
    <property type="project" value="UniProtKB-SubCell"/>
</dbReference>
<evidence type="ECO:0000256" key="8">
    <source>
        <dbReference type="ARBA" id="ARBA00023163"/>
    </source>
</evidence>
<dbReference type="Proteomes" id="UP000030300">
    <property type="component" value="Chromosome"/>
</dbReference>
<keyword evidence="14" id="KW-1185">Reference proteome</keyword>
<dbReference type="KEGG" id="psim:KR76_01090"/>
<organism evidence="13 14">
    <name type="scientific">Nocardioides simplex</name>
    <name type="common">Arthrobacter simplex</name>
    <dbReference type="NCBI Taxonomy" id="2045"/>
    <lineage>
        <taxon>Bacteria</taxon>
        <taxon>Bacillati</taxon>
        <taxon>Actinomycetota</taxon>
        <taxon>Actinomycetes</taxon>
        <taxon>Propionibacteriales</taxon>
        <taxon>Nocardioidaceae</taxon>
        <taxon>Pimelobacter</taxon>
    </lineage>
</organism>
<evidence type="ECO:0000259" key="11">
    <source>
        <dbReference type="Pfam" id="PF10099"/>
    </source>
</evidence>
<dbReference type="EMBL" id="CP009896">
    <property type="protein sequence ID" value="AIY15717.1"/>
    <property type="molecule type" value="Genomic_DNA"/>
</dbReference>
<dbReference type="OrthoDB" id="153510at2"/>
<keyword evidence="8" id="KW-0804">Transcription</keyword>
<protein>
    <recommendedName>
        <fullName evidence="10">Regulator of SigK</fullName>
    </recommendedName>
    <alternativeName>
        <fullName evidence="9">Sigma-K anti-sigma factor RskA</fullName>
    </alternativeName>
</protein>
<sequence length="241" mass="25339">MTTDHDHALSGAYAVDALDADERARFETHLSQCADCRAEVDSLREAAALLGIADEVGPPPALRDDVLAGIERIRPLPPLTREPATVTPLFRRLPTLLAAAAAVVLLLGVGLAVLRPWSDGTEPPPQLSAAEQILRAGDATHVEKAFPDGSQATIVLSRSQGKALIRTKDMAPAPDGKVYELWLQTPAGKMIPAGLMPDESDTTYVLDGDAAEATGVGITVEPDGGSEQPTTQPIAVFPLES</sequence>
<evidence type="ECO:0000256" key="2">
    <source>
        <dbReference type="ARBA" id="ARBA00004236"/>
    </source>
</evidence>
<evidence type="ECO:0000256" key="5">
    <source>
        <dbReference type="ARBA" id="ARBA00022989"/>
    </source>
</evidence>
<dbReference type="InterPro" id="IPR051474">
    <property type="entry name" value="Anti-sigma-K/W_factor"/>
</dbReference>
<accession>A0A0A1DGJ9</accession>
<keyword evidence="6" id="KW-0805">Transcription regulation</keyword>
<evidence type="ECO:0000256" key="10">
    <source>
        <dbReference type="ARBA" id="ARBA00030803"/>
    </source>
</evidence>
<evidence type="ECO:0000256" key="6">
    <source>
        <dbReference type="ARBA" id="ARBA00023015"/>
    </source>
</evidence>
<dbReference type="PANTHER" id="PTHR37461">
    <property type="entry name" value="ANTI-SIGMA-K FACTOR RSKA"/>
    <property type="match status" value="1"/>
</dbReference>
<evidence type="ECO:0000256" key="7">
    <source>
        <dbReference type="ARBA" id="ARBA00023136"/>
    </source>
</evidence>
<feature type="domain" description="Putative zinc-finger" evidence="12">
    <location>
        <begin position="8"/>
        <end position="37"/>
    </location>
</feature>
<dbReference type="AlphaFoldDB" id="A0A0A1DGJ9"/>
<evidence type="ECO:0000259" key="12">
    <source>
        <dbReference type="Pfam" id="PF13490"/>
    </source>
</evidence>
<dbReference type="GeneID" id="96607594"/>
<name>A0A0A1DGJ9_NOCSI</name>
<evidence type="ECO:0000256" key="1">
    <source>
        <dbReference type="ARBA" id="ARBA00004167"/>
    </source>
</evidence>
<feature type="domain" description="Anti-sigma K factor RskA C-terminal" evidence="11">
    <location>
        <begin position="98"/>
        <end position="234"/>
    </location>
</feature>
<evidence type="ECO:0000313" key="14">
    <source>
        <dbReference type="Proteomes" id="UP000030300"/>
    </source>
</evidence>
<dbReference type="InterPro" id="IPR027383">
    <property type="entry name" value="Znf_put"/>
</dbReference>
<dbReference type="GO" id="GO:0016989">
    <property type="term" value="F:sigma factor antagonist activity"/>
    <property type="evidence" value="ECO:0007669"/>
    <property type="project" value="TreeGrafter"/>
</dbReference>
<dbReference type="GO" id="GO:0006417">
    <property type="term" value="P:regulation of translation"/>
    <property type="evidence" value="ECO:0007669"/>
    <property type="project" value="TreeGrafter"/>
</dbReference>
<evidence type="ECO:0000256" key="3">
    <source>
        <dbReference type="ARBA" id="ARBA00022475"/>
    </source>
</evidence>
<dbReference type="Pfam" id="PF13490">
    <property type="entry name" value="zf-HC2"/>
    <property type="match status" value="1"/>
</dbReference>
<evidence type="ECO:0000256" key="4">
    <source>
        <dbReference type="ARBA" id="ARBA00022692"/>
    </source>
</evidence>
<proteinExistence type="predicted"/>
<dbReference type="eggNOG" id="COG5343">
    <property type="taxonomic scope" value="Bacteria"/>
</dbReference>
<comment type="subcellular location">
    <subcellularLocation>
        <location evidence="2">Cell membrane</location>
    </subcellularLocation>
    <subcellularLocation>
        <location evidence="1">Membrane</location>
        <topology evidence="1">Single-pass membrane protein</topology>
    </subcellularLocation>
</comment>
<keyword evidence="7" id="KW-0472">Membrane</keyword>
<dbReference type="Gene3D" id="1.10.10.1320">
    <property type="entry name" value="Anti-sigma factor, zinc-finger domain"/>
    <property type="match status" value="1"/>
</dbReference>
<dbReference type="HOGENOM" id="CLU_075802_1_0_11"/>
<dbReference type="PANTHER" id="PTHR37461:SF1">
    <property type="entry name" value="ANTI-SIGMA-K FACTOR RSKA"/>
    <property type="match status" value="1"/>
</dbReference>
<dbReference type="InterPro" id="IPR018764">
    <property type="entry name" value="RskA_C"/>
</dbReference>
<keyword evidence="4" id="KW-0812">Transmembrane</keyword>
<evidence type="ECO:0000313" key="13">
    <source>
        <dbReference type="EMBL" id="AIY15717.1"/>
    </source>
</evidence>
<evidence type="ECO:0000256" key="9">
    <source>
        <dbReference type="ARBA" id="ARBA00029829"/>
    </source>
</evidence>
<dbReference type="STRING" id="2045.KR76_01090"/>
<dbReference type="RefSeq" id="WP_038676015.1">
    <property type="nucleotide sequence ID" value="NZ_BJMC01000025.1"/>
</dbReference>